<dbReference type="Gene3D" id="3.10.450.50">
    <property type="match status" value="1"/>
</dbReference>
<evidence type="ECO:0000313" key="2">
    <source>
        <dbReference type="EMBL" id="MBB3081668.1"/>
    </source>
</evidence>
<accession>A0A7W4ZZJ4</accession>
<comment type="caution">
    <text evidence="2">The sequence shown here is derived from an EMBL/GenBank/DDBJ whole genome shotgun (WGS) entry which is preliminary data.</text>
</comment>
<proteinExistence type="predicted"/>
<dbReference type="EMBL" id="JACHXE010000015">
    <property type="protein sequence ID" value="MBB3081668.1"/>
    <property type="molecule type" value="Genomic_DNA"/>
</dbReference>
<name>A0A7W4ZZJ4_9ACTN</name>
<dbReference type="PANTHER" id="PTHR41252">
    <property type="entry name" value="BLR2505 PROTEIN"/>
    <property type="match status" value="1"/>
</dbReference>
<sequence length="130" mass="14756">MTDHPNVALFHRTFAAFTAGDMEALAELFHPDVVWHNPGQSPLAGEFHGREAAFAAFQKEFQLSGGTYRPQLHDVLANDKHTVALLHATASRDGKELDMDYVIVFHIRDGRITEGWDLWSDQQAYDEFWS</sequence>
<dbReference type="Proteomes" id="UP000572907">
    <property type="component" value="Unassembled WGS sequence"/>
</dbReference>
<dbReference type="InterPro" id="IPR037401">
    <property type="entry name" value="SnoaL-like"/>
</dbReference>
<dbReference type="PANTHER" id="PTHR41252:SF1">
    <property type="entry name" value="BLR2505 PROTEIN"/>
    <property type="match status" value="1"/>
</dbReference>
<organism evidence="2 3">
    <name type="scientific">Streptomyces violarus</name>
    <dbReference type="NCBI Taxonomy" id="67380"/>
    <lineage>
        <taxon>Bacteria</taxon>
        <taxon>Bacillati</taxon>
        <taxon>Actinomycetota</taxon>
        <taxon>Actinomycetes</taxon>
        <taxon>Kitasatosporales</taxon>
        <taxon>Streptomycetaceae</taxon>
        <taxon>Streptomyces</taxon>
    </lineage>
</organism>
<gene>
    <name evidence="2" type="ORF">FHS41_008226</name>
</gene>
<dbReference type="Pfam" id="PF12680">
    <property type="entry name" value="SnoaL_2"/>
    <property type="match status" value="1"/>
</dbReference>
<keyword evidence="3" id="KW-1185">Reference proteome</keyword>
<evidence type="ECO:0000313" key="3">
    <source>
        <dbReference type="Proteomes" id="UP000572907"/>
    </source>
</evidence>
<protein>
    <recommendedName>
        <fullName evidence="1">SnoaL-like domain-containing protein</fullName>
    </recommendedName>
</protein>
<dbReference type="SUPFAM" id="SSF54427">
    <property type="entry name" value="NTF2-like"/>
    <property type="match status" value="1"/>
</dbReference>
<feature type="domain" description="SnoaL-like" evidence="1">
    <location>
        <begin position="11"/>
        <end position="114"/>
    </location>
</feature>
<dbReference type="InterPro" id="IPR032710">
    <property type="entry name" value="NTF2-like_dom_sf"/>
</dbReference>
<reference evidence="2 3" key="1">
    <citation type="submission" date="2020-08" db="EMBL/GenBank/DDBJ databases">
        <title>Genomic Encyclopedia of Type Strains, Phase III (KMG-III): the genomes of soil and plant-associated and newly described type strains.</title>
        <authorList>
            <person name="Whitman W."/>
        </authorList>
    </citation>
    <scope>NUCLEOTIDE SEQUENCE [LARGE SCALE GENOMIC DNA]</scope>
    <source>
        <strain evidence="2 3">CECT 3237</strain>
    </source>
</reference>
<dbReference type="RefSeq" id="WP_184599759.1">
    <property type="nucleotide sequence ID" value="NZ_BMUP01000015.1"/>
</dbReference>
<dbReference type="AlphaFoldDB" id="A0A7W4ZZJ4"/>
<evidence type="ECO:0000259" key="1">
    <source>
        <dbReference type="Pfam" id="PF12680"/>
    </source>
</evidence>